<keyword evidence="4" id="KW-1185">Reference proteome</keyword>
<accession>A0A9Q1H9H7</accession>
<name>A0A9Q1H9H7_HOLLE</name>
<dbReference type="PROSITE" id="PS51857">
    <property type="entry name" value="CSD_2"/>
    <property type="match status" value="1"/>
</dbReference>
<dbReference type="PANTHER" id="PTHR12962">
    <property type="entry name" value="CALCIUM-REGULATED HEAT STABLE PROTEIN CRHSP-24-RELATED"/>
    <property type="match status" value="1"/>
</dbReference>
<evidence type="ECO:0000313" key="3">
    <source>
        <dbReference type="EMBL" id="KAJ8037453.1"/>
    </source>
</evidence>
<evidence type="ECO:0000256" key="1">
    <source>
        <dbReference type="ARBA" id="ARBA00022553"/>
    </source>
</evidence>
<evidence type="ECO:0000259" key="2">
    <source>
        <dbReference type="PROSITE" id="PS51857"/>
    </source>
</evidence>
<evidence type="ECO:0000313" key="4">
    <source>
        <dbReference type="Proteomes" id="UP001152320"/>
    </source>
</evidence>
<dbReference type="AlphaFoldDB" id="A0A9Q1H9H7"/>
<keyword evidence="1" id="KW-0597">Phosphoprotein</keyword>
<protein>
    <submittedName>
        <fullName evidence="3">Calcium-regulated heat-stable protein 1</fullName>
    </submittedName>
</protein>
<sequence length="193" mass="21672">MTHLIPTPAKSWTQRRIASAKIMLQLEIFILVPNEVDQIIEKDKKCFSKYSLKEDQAIIMSATESPNKKPPLSPTPKSPLKMPFLIPSPIVTRRTRTSSLSRFASDGPQKTGTIAEFCRKRGHGFVTPDDDSNERLFVHVSDVEGEFIPQAGDHVTYKECPIPPKRTKVQAVEVTIIDLAPGTKHLRWEDPDG</sequence>
<dbReference type="PANTHER" id="PTHR12962:SF1">
    <property type="entry name" value="COLD SHOCK DOMAIN-CONTAINING PROTEIN CG9705"/>
    <property type="match status" value="1"/>
</dbReference>
<dbReference type="SUPFAM" id="SSF50249">
    <property type="entry name" value="Nucleic acid-binding proteins"/>
    <property type="match status" value="1"/>
</dbReference>
<dbReference type="GO" id="GO:0005737">
    <property type="term" value="C:cytoplasm"/>
    <property type="evidence" value="ECO:0007669"/>
    <property type="project" value="TreeGrafter"/>
</dbReference>
<dbReference type="FunFam" id="2.40.50.140:FF:000086">
    <property type="entry name" value="Cold shock domain-containing protein C2"/>
    <property type="match status" value="1"/>
</dbReference>
<gene>
    <name evidence="3" type="ORF">HOLleu_18267</name>
</gene>
<dbReference type="InterPro" id="IPR052069">
    <property type="entry name" value="Ca-reg_mRNA-binding_domain"/>
</dbReference>
<comment type="caution">
    <text evidence="3">The sequence shown here is derived from an EMBL/GenBank/DDBJ whole genome shotgun (WGS) entry which is preliminary data.</text>
</comment>
<dbReference type="EMBL" id="JAIZAY010000008">
    <property type="protein sequence ID" value="KAJ8037453.1"/>
    <property type="molecule type" value="Genomic_DNA"/>
</dbReference>
<dbReference type="OrthoDB" id="448492at2759"/>
<reference evidence="3" key="1">
    <citation type="submission" date="2021-10" db="EMBL/GenBank/DDBJ databases">
        <title>Tropical sea cucumber genome reveals ecological adaptation and Cuvierian tubules defense mechanism.</title>
        <authorList>
            <person name="Chen T."/>
        </authorList>
    </citation>
    <scope>NUCLEOTIDE SEQUENCE</scope>
    <source>
        <strain evidence="3">Nanhai2018</strain>
        <tissue evidence="3">Muscle</tissue>
    </source>
</reference>
<dbReference type="Gene3D" id="2.40.50.140">
    <property type="entry name" value="Nucleic acid-binding proteins"/>
    <property type="match status" value="1"/>
</dbReference>
<dbReference type="InterPro" id="IPR002059">
    <property type="entry name" value="CSP_DNA-bd"/>
</dbReference>
<dbReference type="GO" id="GO:0043488">
    <property type="term" value="P:regulation of mRNA stability"/>
    <property type="evidence" value="ECO:0007669"/>
    <property type="project" value="TreeGrafter"/>
</dbReference>
<dbReference type="SMART" id="SM00357">
    <property type="entry name" value="CSP"/>
    <property type="match status" value="1"/>
</dbReference>
<dbReference type="Proteomes" id="UP001152320">
    <property type="component" value="Chromosome 8"/>
</dbReference>
<dbReference type="InterPro" id="IPR012340">
    <property type="entry name" value="NA-bd_OB-fold"/>
</dbReference>
<proteinExistence type="predicted"/>
<dbReference type="GO" id="GO:0003730">
    <property type="term" value="F:mRNA 3'-UTR binding"/>
    <property type="evidence" value="ECO:0007669"/>
    <property type="project" value="TreeGrafter"/>
</dbReference>
<dbReference type="InterPro" id="IPR011129">
    <property type="entry name" value="CSD"/>
</dbReference>
<organism evidence="3 4">
    <name type="scientific">Holothuria leucospilota</name>
    <name type="common">Black long sea cucumber</name>
    <name type="synonym">Mertensiothuria leucospilota</name>
    <dbReference type="NCBI Taxonomy" id="206669"/>
    <lineage>
        <taxon>Eukaryota</taxon>
        <taxon>Metazoa</taxon>
        <taxon>Echinodermata</taxon>
        <taxon>Eleutherozoa</taxon>
        <taxon>Echinozoa</taxon>
        <taxon>Holothuroidea</taxon>
        <taxon>Aspidochirotacea</taxon>
        <taxon>Aspidochirotida</taxon>
        <taxon>Holothuriidae</taxon>
        <taxon>Holothuria</taxon>
    </lineage>
</organism>
<feature type="domain" description="CSD" evidence="2">
    <location>
        <begin position="109"/>
        <end position="176"/>
    </location>
</feature>
<dbReference type="Pfam" id="PF00313">
    <property type="entry name" value="CSD"/>
    <property type="match status" value="1"/>
</dbReference>